<organism evidence="1 2">
    <name type="scientific">Nocardioides terrae</name>
    <dbReference type="NCBI Taxonomy" id="574651"/>
    <lineage>
        <taxon>Bacteria</taxon>
        <taxon>Bacillati</taxon>
        <taxon>Actinomycetota</taxon>
        <taxon>Actinomycetes</taxon>
        <taxon>Propionibacteriales</taxon>
        <taxon>Nocardioidaceae</taxon>
        <taxon>Nocardioides</taxon>
    </lineage>
</organism>
<protein>
    <submittedName>
        <fullName evidence="1">Three-Cys-motif partner protein</fullName>
    </submittedName>
</protein>
<reference evidence="1 2" key="1">
    <citation type="submission" date="2016-10" db="EMBL/GenBank/DDBJ databases">
        <authorList>
            <person name="de Groot N.N."/>
        </authorList>
    </citation>
    <scope>NUCLEOTIDE SEQUENCE [LARGE SCALE GENOMIC DNA]</scope>
    <source>
        <strain evidence="1 2">CGMCC 1.7056</strain>
    </source>
</reference>
<dbReference type="Proteomes" id="UP000198832">
    <property type="component" value="Unassembled WGS sequence"/>
</dbReference>
<dbReference type="EMBL" id="FOLB01000001">
    <property type="protein sequence ID" value="SFB78338.1"/>
    <property type="molecule type" value="Genomic_DNA"/>
</dbReference>
<dbReference type="OrthoDB" id="5070486at2"/>
<dbReference type="NCBIfam" id="TIGR04474">
    <property type="entry name" value="tcm_partner"/>
    <property type="match status" value="1"/>
</dbReference>
<evidence type="ECO:0000313" key="2">
    <source>
        <dbReference type="Proteomes" id="UP000198832"/>
    </source>
</evidence>
<name>A0A1I1DZB5_9ACTN</name>
<sequence length="381" mass="42927">MVSNSNFFSSPQAAAIYKHQLIKRYIPAWAGKVGSTSTDKKVVVYDAYSGPGRYEDEEPGSPEILVDTAVAMANLRSVYSVFSEKQQAYLDKLRAMLTEKGVDPDTYDVKQGPVEHHIDDVVALAEDLPLFVFLDPYGFTLPFDRMVNLLKCRDKAGYYSNVLQPKTEVLINFSFEAVRRTAGALTSDKDYPAREGHIQSLTSFLGGDWWKTMLLSGDDDWVQQVLQRYADEVSKATGYAYITASVADSLTAEPVYELILFTRHPDGLWKMMDAMSQARKHWRNWLVDQREEATAGQAELRGLDWDDNEDAWVEEIAANIEDILATHPAFVIENKLGEVLGRTLGLARETHIRKALRRVKEHEVIAAVPTGNLQKAYIARK</sequence>
<accession>A0A1I1DZB5</accession>
<dbReference type="InterPro" id="IPR031009">
    <property type="entry name" value="Tcm_partner"/>
</dbReference>
<gene>
    <name evidence="1" type="ORF">SAMN04487968_101496</name>
</gene>
<dbReference type="STRING" id="574651.SAMN04487968_101496"/>
<dbReference type="AlphaFoldDB" id="A0A1I1DZB5"/>
<keyword evidence="2" id="KW-1185">Reference proteome</keyword>
<dbReference type="RefSeq" id="WP_091119709.1">
    <property type="nucleotide sequence ID" value="NZ_FOLB01000001.1"/>
</dbReference>
<evidence type="ECO:0000313" key="1">
    <source>
        <dbReference type="EMBL" id="SFB78338.1"/>
    </source>
</evidence>
<proteinExistence type="predicted"/>